<dbReference type="Proteomes" id="UP000526892">
    <property type="component" value="Unassembled WGS sequence"/>
</dbReference>
<keyword evidence="2" id="KW-1185">Reference proteome</keyword>
<evidence type="ECO:0000313" key="1">
    <source>
        <dbReference type="EMBL" id="NYS77340.1"/>
    </source>
</evidence>
<gene>
    <name evidence="1" type="ORF">HZS80_06355</name>
</gene>
<comment type="caution">
    <text evidence="1">The sequence shown here is derived from an EMBL/GenBank/DDBJ whole genome shotgun (WGS) entry which is preliminary data.</text>
</comment>
<dbReference type="RefSeq" id="WP_179915501.1">
    <property type="nucleotide sequence ID" value="NZ_JACCDE010000007.1"/>
</dbReference>
<dbReference type="EMBL" id="JACCDE010000007">
    <property type="protein sequence ID" value="NYS77340.1"/>
    <property type="molecule type" value="Genomic_DNA"/>
</dbReference>
<sequence length="249" mass="27475">MSRTMMLAELTTLLNSVEIDASPDQYQAAVCEQNCLAKPSGRSRQLTARHLTELYGLDPENPIFAGLRYFWCRDVEARPQLALLTATARDSLLRGAIVEILQQPPGTVITRDWTEKLIETCWPERFSPATRRSTAQNINGTLTKSGHLRGHVKKVRTLLEPTAGAVAYALYLAWLQGGRGELLLQSPYCKLLDCGTDRFLALAASASSRGLMVMRRVDNVIDVDFPALAPVVNSAMSVIQANTAQEEML</sequence>
<dbReference type="AlphaFoldDB" id="A0A7Z0RXL8"/>
<proteinExistence type="predicted"/>
<accession>A0A7Z0RXL8</accession>
<name>A0A7Z0RXL8_9GAMM</name>
<organism evidence="1 2">
    <name type="scientific">Vreelandella glaciei</name>
    <dbReference type="NCBI Taxonomy" id="186761"/>
    <lineage>
        <taxon>Bacteria</taxon>
        <taxon>Pseudomonadati</taxon>
        <taxon>Pseudomonadota</taxon>
        <taxon>Gammaproteobacteria</taxon>
        <taxon>Oceanospirillales</taxon>
        <taxon>Halomonadaceae</taxon>
        <taxon>Vreelandella</taxon>
    </lineage>
</organism>
<protein>
    <submittedName>
        <fullName evidence="1">Uncharacterized protein</fullName>
    </submittedName>
</protein>
<reference evidence="1 2" key="1">
    <citation type="journal article" date="2003" name="Extremophiles">
        <title>Halomonas glaciei sp. nov. isolated from fast ice of Adelie Land, Antarctica.</title>
        <authorList>
            <person name="Reddy G.S."/>
            <person name="Raghavan P.U."/>
            <person name="Sarita N.B."/>
            <person name="Prakash J.S."/>
            <person name="Nagesh N."/>
            <person name="Delille D."/>
            <person name="Shivaji S."/>
        </authorList>
    </citation>
    <scope>NUCLEOTIDE SEQUENCE [LARGE SCALE GENOMIC DNA]</scope>
    <source>
        <strain evidence="1 2">DD39</strain>
    </source>
</reference>
<evidence type="ECO:0000313" key="2">
    <source>
        <dbReference type="Proteomes" id="UP000526892"/>
    </source>
</evidence>